<dbReference type="Gene3D" id="3.30.420.40">
    <property type="match status" value="1"/>
</dbReference>
<comment type="subcellular location">
    <subcellularLocation>
        <location evidence="3">Cytoplasm</location>
    </subcellularLocation>
</comment>
<keyword evidence="3" id="KW-0067">ATP-binding</keyword>
<dbReference type="Proteomes" id="UP000179467">
    <property type="component" value="Unassembled WGS sequence"/>
</dbReference>
<dbReference type="InterPro" id="IPR043129">
    <property type="entry name" value="ATPase_NBD"/>
</dbReference>
<keyword evidence="3" id="KW-0963">Cytoplasm</keyword>
<dbReference type="GO" id="GO:0005524">
    <property type="term" value="F:ATP binding"/>
    <property type="evidence" value="ECO:0007669"/>
    <property type="project" value="UniProtKB-UniRule"/>
</dbReference>
<name>A0A1S1HCQ0_9SPHN</name>
<keyword evidence="3" id="KW-0324">Glycolysis</keyword>
<dbReference type="CDD" id="cd24008">
    <property type="entry name" value="ASKHA_NBD_GLK"/>
    <property type="match status" value="1"/>
</dbReference>
<evidence type="ECO:0000313" key="6">
    <source>
        <dbReference type="Proteomes" id="UP000179467"/>
    </source>
</evidence>
<reference evidence="5 6" key="1">
    <citation type="submission" date="2016-09" db="EMBL/GenBank/DDBJ databases">
        <title>Metabolic pathway, cell adaptation mechanisms and a novel monoxygenase revealed through proteogenomic-transcription analysis of a Sphingomonas haloaromaticamans strain degrading the fungicide ortho-phenylphenol.</title>
        <authorList>
            <person name="Perruchon C."/>
            <person name="Papadopoulou E.S."/>
            <person name="Rousidou C."/>
            <person name="Vasileiadis S."/>
            <person name="Tanou G."/>
            <person name="Amoutzias G."/>
            <person name="Molassiotis A."/>
            <person name="Karpouzas D.G."/>
        </authorList>
    </citation>
    <scope>NUCLEOTIDE SEQUENCE [LARGE SCALE GENOMIC DNA]</scope>
    <source>
        <strain evidence="5 6">P3</strain>
    </source>
</reference>
<dbReference type="AlphaFoldDB" id="A0A1S1HCQ0"/>
<protein>
    <recommendedName>
        <fullName evidence="3">Glucokinase</fullName>
        <ecNumber evidence="3">2.7.1.2</ecNumber>
    </recommendedName>
    <alternativeName>
        <fullName evidence="3">Glucose kinase</fullName>
    </alternativeName>
</protein>
<dbReference type="PANTHER" id="PTHR47690">
    <property type="entry name" value="GLUCOKINASE"/>
    <property type="match status" value="1"/>
</dbReference>
<dbReference type="GO" id="GO:0005536">
    <property type="term" value="F:D-glucose binding"/>
    <property type="evidence" value="ECO:0007669"/>
    <property type="project" value="InterPro"/>
</dbReference>
<dbReference type="InterPro" id="IPR050201">
    <property type="entry name" value="Bacterial_glucokinase"/>
</dbReference>
<proteinExistence type="inferred from homology"/>
<dbReference type="EMBL" id="MIPT01000001">
    <property type="protein sequence ID" value="OHT19602.1"/>
    <property type="molecule type" value="Genomic_DNA"/>
</dbReference>
<keyword evidence="6" id="KW-1185">Reference proteome</keyword>
<accession>A0A1S1HCQ0</accession>
<dbReference type="GO" id="GO:0006096">
    <property type="term" value="P:glycolytic process"/>
    <property type="evidence" value="ECO:0007669"/>
    <property type="project" value="UniProtKB-UniRule"/>
</dbReference>
<dbReference type="OrthoDB" id="9800595at2"/>
<dbReference type="Pfam" id="PF02685">
    <property type="entry name" value="Glucokinase"/>
    <property type="match status" value="1"/>
</dbReference>
<evidence type="ECO:0000256" key="4">
    <source>
        <dbReference type="RuleBase" id="RU004046"/>
    </source>
</evidence>
<evidence type="ECO:0000256" key="3">
    <source>
        <dbReference type="HAMAP-Rule" id="MF_00524"/>
    </source>
</evidence>
<comment type="caution">
    <text evidence="5">The sequence shown here is derived from an EMBL/GenBank/DDBJ whole genome shotgun (WGS) entry which is preliminary data.</text>
</comment>
<gene>
    <name evidence="5" type="primary">glk_2</name>
    <name evidence="3" type="synonym">glk</name>
    <name evidence="5" type="ORF">BHE75_01589</name>
</gene>
<dbReference type="EC" id="2.7.1.2" evidence="3"/>
<dbReference type="HAMAP" id="MF_00524">
    <property type="entry name" value="Glucokinase"/>
    <property type="match status" value="1"/>
</dbReference>
<comment type="similarity">
    <text evidence="3 4">Belongs to the bacterial glucokinase family.</text>
</comment>
<dbReference type="InterPro" id="IPR003836">
    <property type="entry name" value="Glucokinase"/>
</dbReference>
<dbReference type="GO" id="GO:0004340">
    <property type="term" value="F:glucokinase activity"/>
    <property type="evidence" value="ECO:0007669"/>
    <property type="project" value="UniProtKB-UniRule"/>
</dbReference>
<keyword evidence="1 3" id="KW-0808">Transferase</keyword>
<organism evidence="5 6">
    <name type="scientific">Edaphosphingomonas haloaromaticamans</name>
    <dbReference type="NCBI Taxonomy" id="653954"/>
    <lineage>
        <taxon>Bacteria</taxon>
        <taxon>Pseudomonadati</taxon>
        <taxon>Pseudomonadota</taxon>
        <taxon>Alphaproteobacteria</taxon>
        <taxon>Sphingomonadales</taxon>
        <taxon>Rhizorhabdaceae</taxon>
        <taxon>Edaphosphingomonas</taxon>
    </lineage>
</organism>
<evidence type="ECO:0000256" key="2">
    <source>
        <dbReference type="ARBA" id="ARBA00022777"/>
    </source>
</evidence>
<comment type="catalytic activity">
    <reaction evidence="3">
        <text>D-glucose + ATP = D-glucose 6-phosphate + ADP + H(+)</text>
        <dbReference type="Rhea" id="RHEA:17825"/>
        <dbReference type="ChEBI" id="CHEBI:4167"/>
        <dbReference type="ChEBI" id="CHEBI:15378"/>
        <dbReference type="ChEBI" id="CHEBI:30616"/>
        <dbReference type="ChEBI" id="CHEBI:61548"/>
        <dbReference type="ChEBI" id="CHEBI:456216"/>
        <dbReference type="EC" id="2.7.1.2"/>
    </reaction>
</comment>
<dbReference type="Gene3D" id="3.40.367.20">
    <property type="match status" value="1"/>
</dbReference>
<keyword evidence="2 3" id="KW-0418">Kinase</keyword>
<evidence type="ECO:0000313" key="5">
    <source>
        <dbReference type="EMBL" id="OHT19602.1"/>
    </source>
</evidence>
<dbReference type="SUPFAM" id="SSF53067">
    <property type="entry name" value="Actin-like ATPase domain"/>
    <property type="match status" value="1"/>
</dbReference>
<keyword evidence="3" id="KW-0547">Nucleotide-binding</keyword>
<evidence type="ECO:0000256" key="1">
    <source>
        <dbReference type="ARBA" id="ARBA00022679"/>
    </source>
</evidence>
<feature type="binding site" evidence="3">
    <location>
        <begin position="6"/>
        <end position="11"/>
    </location>
    <ligand>
        <name>ATP</name>
        <dbReference type="ChEBI" id="CHEBI:30616"/>
    </ligand>
</feature>
<sequence length="322" mass="34132">MRIVAVDVGGTHARFAIAHLRDDGRPVLEEVRKYKTANHASLADAWAAFGRDSGGDLPRAACIAIAGPVDGELIRFTNNGWTLQPATLGRDLGLAGDPLLINDFAAMAAAVAVLEDEELVHIGGPEGPMPENGVTTVIGPGTGLGVAQLLRWQGRRIVLATEGGHLDFAALDDFEEKLLRRLRQRHRRVSTERVVSGPGLGEIHETLAFVGAHSIVPGDDATLWAAAIEGTDKLAAQALDHFIMAFGSVAGDLALAHGANAVVVTGGLANRIRDRLAGPLFNDRFRAKGRFAQRMAEFPIRLAVHPDPGLLGAAAAYQEANR</sequence>
<dbReference type="GO" id="GO:0005829">
    <property type="term" value="C:cytosol"/>
    <property type="evidence" value="ECO:0007669"/>
    <property type="project" value="TreeGrafter"/>
</dbReference>
<dbReference type="PANTHER" id="PTHR47690:SF1">
    <property type="entry name" value="GLUCOKINASE"/>
    <property type="match status" value="1"/>
</dbReference>
<dbReference type="RefSeq" id="WP_070933538.1">
    <property type="nucleotide sequence ID" value="NZ_MIPT01000001.1"/>
</dbReference>